<evidence type="ECO:0000259" key="16">
    <source>
        <dbReference type="SMART" id="SM00382"/>
    </source>
</evidence>
<dbReference type="Gene3D" id="3.10.490.20">
    <property type="match status" value="1"/>
</dbReference>
<dbReference type="InterPro" id="IPR043160">
    <property type="entry name" value="Dynein_C_barrel"/>
</dbReference>
<dbReference type="InterPro" id="IPR027417">
    <property type="entry name" value="P-loop_NTPase"/>
</dbReference>
<comment type="similarity">
    <text evidence="2">Belongs to the dynein heavy chain family.</text>
</comment>
<keyword evidence="8" id="KW-0243">Dynein</keyword>
<keyword evidence="7" id="KW-0067">ATP-binding</keyword>
<proteinExistence type="inferred from homology"/>
<dbReference type="Gene3D" id="1.10.472.130">
    <property type="match status" value="1"/>
</dbReference>
<feature type="domain" description="AAA+ ATPase" evidence="16">
    <location>
        <begin position="1944"/>
        <end position="2080"/>
    </location>
</feature>
<evidence type="ECO:0000256" key="7">
    <source>
        <dbReference type="ARBA" id="ARBA00022840"/>
    </source>
</evidence>
<evidence type="ECO:0000256" key="10">
    <source>
        <dbReference type="ARBA" id="ARBA00023069"/>
    </source>
</evidence>
<feature type="domain" description="AAA+ ATPase" evidence="16">
    <location>
        <begin position="2550"/>
        <end position="2730"/>
    </location>
</feature>
<keyword evidence="5" id="KW-0677">Repeat</keyword>
<evidence type="ECO:0000256" key="12">
    <source>
        <dbReference type="ARBA" id="ARBA00023212"/>
    </source>
</evidence>
<dbReference type="Gene3D" id="1.10.287.2620">
    <property type="match status" value="1"/>
</dbReference>
<dbReference type="Pfam" id="PF03028">
    <property type="entry name" value="Dynein_heavy"/>
    <property type="match status" value="1"/>
</dbReference>
<dbReference type="Pfam" id="PF25007">
    <property type="entry name" value="DYH2-5-8_CC"/>
    <property type="match status" value="1"/>
</dbReference>
<dbReference type="InterPro" id="IPR056759">
    <property type="entry name" value="DYH2-5-8_CC"/>
</dbReference>
<feature type="compositionally biased region" description="Basic and acidic residues" evidence="15">
    <location>
        <begin position="64"/>
        <end position="90"/>
    </location>
</feature>
<accession>A0ABR2KTN7</accession>
<evidence type="ECO:0000256" key="1">
    <source>
        <dbReference type="ARBA" id="ARBA00004430"/>
    </source>
</evidence>
<organism evidence="17 18">
    <name type="scientific">Tritrichomonas musculus</name>
    <dbReference type="NCBI Taxonomy" id="1915356"/>
    <lineage>
        <taxon>Eukaryota</taxon>
        <taxon>Metamonada</taxon>
        <taxon>Parabasalia</taxon>
        <taxon>Tritrichomonadida</taxon>
        <taxon>Tritrichomonadidae</taxon>
        <taxon>Tritrichomonas</taxon>
    </lineage>
</organism>
<evidence type="ECO:0000256" key="2">
    <source>
        <dbReference type="ARBA" id="ARBA00008887"/>
    </source>
</evidence>
<evidence type="ECO:0000256" key="14">
    <source>
        <dbReference type="SAM" id="Coils"/>
    </source>
</evidence>
<dbReference type="Gene3D" id="3.40.50.300">
    <property type="entry name" value="P-loop containing nucleotide triphosphate hydrolases"/>
    <property type="match status" value="5"/>
</dbReference>
<keyword evidence="6" id="KW-0547">Nucleotide-binding</keyword>
<dbReference type="Pfam" id="PF08385">
    <property type="entry name" value="DHC_N1"/>
    <property type="match status" value="1"/>
</dbReference>
<dbReference type="InterPro" id="IPR042222">
    <property type="entry name" value="Dynein_2_N"/>
</dbReference>
<name>A0ABR2KTN7_9EUKA</name>
<evidence type="ECO:0000256" key="11">
    <source>
        <dbReference type="ARBA" id="ARBA00023175"/>
    </source>
</evidence>
<dbReference type="Pfam" id="PF12780">
    <property type="entry name" value="AAA_8"/>
    <property type="match status" value="1"/>
</dbReference>
<dbReference type="Gene3D" id="1.20.58.1120">
    <property type="match status" value="1"/>
</dbReference>
<evidence type="ECO:0000256" key="15">
    <source>
        <dbReference type="SAM" id="MobiDB-lite"/>
    </source>
</evidence>
<dbReference type="Gene3D" id="6.10.140.1060">
    <property type="match status" value="1"/>
</dbReference>
<reference evidence="17 18" key="1">
    <citation type="submission" date="2024-04" db="EMBL/GenBank/DDBJ databases">
        <title>Tritrichomonas musculus Genome.</title>
        <authorList>
            <person name="Alves-Ferreira E."/>
            <person name="Grigg M."/>
            <person name="Lorenzi H."/>
            <person name="Galac M."/>
        </authorList>
    </citation>
    <scope>NUCLEOTIDE SEQUENCE [LARGE SCALE GENOMIC DNA]</scope>
    <source>
        <strain evidence="17 18">EAF2021</strain>
    </source>
</reference>
<dbReference type="Gene3D" id="1.10.8.710">
    <property type="match status" value="1"/>
</dbReference>
<dbReference type="InterPro" id="IPR043157">
    <property type="entry name" value="Dynein_AAA1S"/>
</dbReference>
<dbReference type="Pfam" id="PF12777">
    <property type="entry name" value="MT"/>
    <property type="match status" value="1"/>
</dbReference>
<evidence type="ECO:0000256" key="3">
    <source>
        <dbReference type="ARBA" id="ARBA00022490"/>
    </source>
</evidence>
<dbReference type="InterPro" id="IPR004273">
    <property type="entry name" value="Dynein_heavy_D6_P-loop"/>
</dbReference>
<evidence type="ECO:0000256" key="8">
    <source>
        <dbReference type="ARBA" id="ARBA00023017"/>
    </source>
</evidence>
<dbReference type="Pfam" id="PF12775">
    <property type="entry name" value="AAA_7"/>
    <property type="match status" value="1"/>
</dbReference>
<dbReference type="SMART" id="SM00382">
    <property type="entry name" value="AAA"/>
    <property type="match status" value="2"/>
</dbReference>
<keyword evidence="13" id="KW-0966">Cell projection</keyword>
<keyword evidence="11" id="KW-0505">Motor protein</keyword>
<evidence type="ECO:0000256" key="5">
    <source>
        <dbReference type="ARBA" id="ARBA00022737"/>
    </source>
</evidence>
<keyword evidence="18" id="KW-1185">Reference proteome</keyword>
<gene>
    <name evidence="17" type="ORF">M9Y10_022631</name>
</gene>
<dbReference type="Pfam" id="PF17852">
    <property type="entry name" value="Dynein_AAA_lid"/>
    <property type="match status" value="1"/>
</dbReference>
<feature type="region of interest" description="Disordered" evidence="15">
    <location>
        <begin position="1"/>
        <end position="94"/>
    </location>
</feature>
<dbReference type="Pfam" id="PF12774">
    <property type="entry name" value="AAA_6"/>
    <property type="match status" value="1"/>
</dbReference>
<keyword evidence="3" id="KW-0963">Cytoplasm</keyword>
<dbReference type="InterPro" id="IPR035699">
    <property type="entry name" value="AAA_6"/>
</dbReference>
<dbReference type="InterPro" id="IPR024743">
    <property type="entry name" value="Dynein_HC_stalk"/>
</dbReference>
<keyword evidence="4" id="KW-0493">Microtubule</keyword>
<dbReference type="InterPro" id="IPR041466">
    <property type="entry name" value="Dynein_AAA5_ext"/>
</dbReference>
<feature type="compositionally biased region" description="Low complexity" evidence="15">
    <location>
        <begin position="32"/>
        <end position="57"/>
    </location>
</feature>
<dbReference type="Gene3D" id="1.20.920.30">
    <property type="match status" value="1"/>
</dbReference>
<feature type="coiled-coil region" evidence="14">
    <location>
        <begin position="3163"/>
        <end position="3197"/>
    </location>
</feature>
<dbReference type="Gene3D" id="1.20.920.20">
    <property type="match status" value="1"/>
</dbReference>
<dbReference type="Gene3D" id="1.20.140.100">
    <property type="entry name" value="Dynein heavy chain, N-terminal domain 2"/>
    <property type="match status" value="1"/>
</dbReference>
<dbReference type="InterPro" id="IPR042228">
    <property type="entry name" value="Dynein_linker_3"/>
</dbReference>
<dbReference type="InterPro" id="IPR041589">
    <property type="entry name" value="DNAH3_AAA_lid_1"/>
</dbReference>
<dbReference type="Proteomes" id="UP001470230">
    <property type="component" value="Unassembled WGS sequence"/>
</dbReference>
<evidence type="ECO:0000256" key="4">
    <source>
        <dbReference type="ARBA" id="ARBA00022701"/>
    </source>
</evidence>
<dbReference type="InterPro" id="IPR026983">
    <property type="entry name" value="DHC"/>
</dbReference>
<comment type="caution">
    <text evidence="17">The sequence shown here is derived from an EMBL/GenBank/DDBJ whole genome shotgun (WGS) entry which is preliminary data.</text>
</comment>
<evidence type="ECO:0000313" key="17">
    <source>
        <dbReference type="EMBL" id="KAK8894198.1"/>
    </source>
</evidence>
<evidence type="ECO:0000256" key="6">
    <source>
        <dbReference type="ARBA" id="ARBA00022741"/>
    </source>
</evidence>
<dbReference type="InterPro" id="IPR024317">
    <property type="entry name" value="Dynein_heavy_chain_D4_dom"/>
</dbReference>
<dbReference type="Gene3D" id="3.20.180.20">
    <property type="entry name" value="Dynein heavy chain, N-terminal domain 2"/>
    <property type="match status" value="1"/>
</dbReference>
<dbReference type="InterPro" id="IPR042219">
    <property type="entry name" value="AAA_lid_11_sf"/>
</dbReference>
<dbReference type="InterPro" id="IPR041658">
    <property type="entry name" value="AAA_lid_11"/>
</dbReference>
<dbReference type="EMBL" id="JAPFFF010000003">
    <property type="protein sequence ID" value="KAK8894198.1"/>
    <property type="molecule type" value="Genomic_DNA"/>
</dbReference>
<evidence type="ECO:0000256" key="9">
    <source>
        <dbReference type="ARBA" id="ARBA00023054"/>
    </source>
</evidence>
<dbReference type="Pfam" id="PF18199">
    <property type="entry name" value="Dynein_C"/>
    <property type="match status" value="1"/>
</dbReference>
<dbReference type="InterPro" id="IPR041228">
    <property type="entry name" value="Dynein_C"/>
</dbReference>
<dbReference type="Gene3D" id="1.10.8.720">
    <property type="entry name" value="Region D6 of dynein motor"/>
    <property type="match status" value="1"/>
</dbReference>
<dbReference type="Pfam" id="PF08393">
    <property type="entry name" value="DHC_N2"/>
    <property type="match status" value="1"/>
</dbReference>
<dbReference type="Pfam" id="PF12781">
    <property type="entry name" value="AAA_9"/>
    <property type="match status" value="1"/>
</dbReference>
<dbReference type="PANTHER" id="PTHR22878">
    <property type="entry name" value="DYNEIN HEAVY CHAIN 6, AXONEMAL-LIKE-RELATED"/>
    <property type="match status" value="1"/>
</dbReference>
<sequence length="4579" mass="524608">MSEQQTESVEQPDASAPPAEEPTSQPQATDAPENSTTNGENTSTTPPPTDNQQPTSPEGEEAKEEPPKEEAPAAEAKPEKQPKTNKKDDANQPQNELPQAVAWFNARISLPGYSESLWTGIHDQTVFDFLTLPDSYRLFATLQNGQLVLSSIPPPVDTREVVYFLRRNQNKPDFSNLTNCVQWGQIHGRAVNTLLTALEGFMMPLFVKSDYLHDSIRSDLMPGMNKFLGFITETANSFYGQTVLYVPQEDLSDVQACSQNRALVQRLESIVIQWTSQLKTQIPCKFDSIGPLAEIEYWNFRNKTAQSLKQQIESKAVRQVVLVLEAVKSRYLADFKTHYDKMKEECTMAQSIIRHLQVLIEPCNQLSNGEVSECNDLLRKILFAIRFIWERCPYYQDENHLSALLKKVSDLVMHFITSKINLKNVFSLEGDVSNGLEILTIAVTVGSSWNKTYEVAMRAVQAKNPEAWKFDHTELFANFDAFISRCGDLKEICQNTIQFTRKRGTDIVPIPIFPGSLGSSISGSLQEIQDSYVEVLQKLESVDCDVFDVSDNRWHNKFNEYCESCANLESLLLNAIQTQFEAARTPSLALQLLEIFESLAVRDGVKHLVSNKCGELWKLFEQEVIAVRREFENLKTNPPLPPHQPIHAGTLIWAKSLLYRIQEPFEQIEAANSWLPAYAYKNEIIKSSRGIIQSIQDFIKGTFNDFHRNLLDKIRTLLNKPILMKATSTSLRCNMDPSLVVATEEATNFQRLDYEISKVAIELTGLRERNRQLSEAVLLVVRDYNAMYDCLKPEELQLFHDHFVNVEQRIKDALTPKDVWSNPSVVNTFVNNNVKELHHLHLIIVGFKQTATDIQDVCKRIGRVNILLVQPGKRTYTVSDFNDIETKQRETALDQINQSYEFSRNALANMFKRFTVNSNEVKEHWLNFLIDVDNQLMISFRQAANKALTDMKKCITDDTSPLFVAQTDLINGECAITPSFKEMQDTLISLSNEAIEISKNFQPLYWNLKDSIVVKKEEDDYLLDNEEHVPYVFEAEKRHFTTFIEMVKQDREIQTLYEEIQKSIQLLEQPLEDHLKSWAKYYDIWGTDKPSALKKIGEEAKVLADYESKISFYKSQSNEIQNTESQHTIQFVRLDSSPLQNALLTHCSDWQSRLVKLLNEVSHEQLLHFYQMFKEDSQKLQQVPTSIPELAALLKFMAEIKESIPKTEELFIPLRENFDALQKYEFPIDPKDMELLNSLAERWKDFKDATVLAEKQLEGHRDTFRKEHLAEVEEIRNLQSEMYNQFMLDEGWKASLGVEEARKIIEKYKEQVKTLREREANLRPGCELFKLDPPVYKEISSVETDLGLLDSIWKLEEEWEMMWSNWRTDPFKKLEVASMGSTAAAMASSVIALGIKNWEVADVLAKKIQTFRKTMPLIQNLKEPAIKERHWTTLKSTLGTENFDPYSDSFTLKTIFDMKFNEYADDIATIAMIAKKEFEVEQGLDEINGRWADLHFEITQHKSTNSNSNQVNYKAVNTDVIFETIEQDQTVLSGMKATLSSMKATKYFIAFDQQPITKLEQNLTKVLELLDFLLTVQRQWIYLESIFNGSETIRKQIPNEASEFNKVNTKWREVMEYLRRDTTTAMKGAQETDILKKLHEMNEKLEEIQKVLEKYLEKKRMAFPRFYFLSNDDLLEIIGKQKDPKCVLPHLKKMFHAIDKLRFETVQNADGKNQTVATMMTSPEGEEVKLETQVPIKDDVERWLDSIEKEMRHTVNNQLNRCRIEVMKANLQQKMAILNGDQFPGQCFITASQIKWTADCEKALDLSQKSTARITAQSHPLTQLIANQILYIGELTTLVRGEMPSLLRKKVKALLIIEDHARDVIQSMIQYGVQNNGQVSKDDFVWLMQLRFYWPKEHDYCTIQQTFAQFCYDNEYMGNNPRLVITPLTDRCYLTLTSALHFKCGGNPQGPAGTGKTETVKDLAKAFAKFCIVFNCSEGLDFKSMGNIFSGLAQTGAWSCFDEFNRIEVEVLSVVAQDVSRLLDAISTGSDKVILEHNEMNLNPTCAIFVTMNPGYAGRSELPDNLKTLLRPVSMMVPDCASIVKIELMSEGISAGESLSRKIVTLYDLAKRQLSKQDHYDFGLRSIKSVLVQAGKIKRQSPEQSDELILLRAMTDMNIAKFVAEDKPLFLSIMHDLFPGVELEQPAQNDLEKAINDIITEEGLQPEASLIEKIIMLNDTMQTRHGNMLVGRTGSGKTTNWRTLAKAVPRVGKNVLTYLINPKALSLNELYGAYDLNTRQWSEGILSSVIREVSIMESEDLRWVCFDGPVDTMWIESMNSVLDDNKVLTLINSSRIALPPEVGLLFEVEDLAVASPATVSRCGMIYMDVSSLGYKPYLESWIQRTLTVERHRNKINSLLHKYLDAFIDFKHQQLHDLLPATDLNVVQSFCHLYETLATPENCVDPADEIHFDPMVEAWFWFCLVWSIGATLDEDSRKEADLWARELDSPFPTKDTIFDYYVDTTKHSMVAWEDKLPTTWKRPADLPFNKILVPTVDTLRNSFILQTAIQGHKNILFVGNSGTGKTAFIDNVFLNLDNEHSSLSISLSSRTSSNKIQQIIENAFEIRTKGTFYPIGGKKLVVCIDDFNMPQRDTFGSQPPLELLRQWMENESWYDREKCTLKYLKEMMIVGAMCPPGGGRQPISKRLQSKFILFAVSQPSDSQLKRIYNLLLGDHVAKFTDEVQTLVEPLTNATLDLFQAVQKQFLPTPKKSHYIFNLRDMNRVYQGLLDSNTKYFDDRNAMIKLWCHECYRVFADRLVDNEDRSLFDKLIQNQLNTQLSTTFSALFKEAGEPTPHGAFVQEGLTMPYKEYPEFAELKKFLLEQLADYNETGNRVPMNLVLFKEAIHHTCRIMRIIGRPFGHALLIGLGGSGRQSLTRLATHILGYEFFQIQMKKNYKDREFRDDMKKLIDMTALEQKKTVFFFQDTQIISESFLEDVNSLLSSGQIPNLYEDDEIQQRRESMRAEAKKRGIIETPQSLFELFIQISRENLHVVLAMSPAGDGLRNRVRMFPPLVNNTTINWFNEWPDDALLAVADNLMVDVDFDEYEESQREEMKKKFIKDFVDFHKIADKDCQKMMTQLKRPFQLTPTTFLEFVANYCSLLTKKRKELKSKSEIYRNGLNTLSSTRQDVEAMSLDLEKKKQEVAASQAECEAMTEQMFHDQHQMNEQEKLVKLETEQLGKDEIRIKEKQQKAEVAYSSAKPVLDDADQALEKIKTNINQIHEIADYAQFHGAIAAIAEALMTLLNKPTGQAAAKAEMKKPSFCAQLQTFNKEEISKATLKKMAKYMKMPDLKPEFAANSSKAGAMLAEWINAIYKFALIYQEVHPLQEEVERIQAEYDEKMREMQIKQDRLKQLRLELETLKKRREEVNAKREALQTQAQETEVRLDRANHLINGLSGERTRWEEAISEFDQLELWLPGDCFLAVAFLCYCGPFPSEYRQSIVGKWKKIFRTQKMLFNPNFSPTLFLEEAVNVQDWHIHGLANDEYSEENATLVLFGERWPLCIDPQNQANKWIKKMYKDKLIVMTTKKENYINILENALQTGQQCLIQDIGEDIDPSLMPILNREFVKQGTAKLFKLGPDRLVGLHPDFRLFITTKMTNPTWAPEVTSRTTVVNFSVKEQGLEEQMLGIVVGKERPDLESEKIRLVTQMAQDKQTLHETELKILNLLASKKSSELLNDDALVGTLEDSKHLSANISEKLKSAAETEKKIDAAREGYRTVANRASSLFFVLSDLAYVDPMYQFSLDAYTTLFVHSLQRAQHSDDLQERNENIKSVHTLAVYTNTCRGLFEEHKLLFSFCLAVKIQKAGDQRSPGRVNPDEYLYLLRGPVGMNLEAVEGGTKPEWLGDREWEMIIGLGTLPAFEGIASSFEQYNDDWHEWYMEQEPESQPFPGEWTRKCSLMQSMVIVRCLRPDRVMSCVRSYVIQTLGQEFVIPPPLDLGLALSDSDAYTPLLFVLSPGVDPLIQLKQFAIQCNKQDDFHDLALGQGQADAARELIMDGSQKGWWVYLGNCHLMLSWMDTFEGIMEEISLSKINDNFRLWLSSDPNPKFPISVLQKSVKMTTESPSGLRANMTALLASINAEQFDKTTNNYKILVFSLCFLHSVIIERRKFLTLGWNIPYPFNRSDFDICTRVIAKLIENPAKPISWEALRFLVSDIHYGGRVTDDWDQRLLNVYVKKFFCPDLLTTPNYQLSTNTAYYVPDPTTLADFMQFVNKMPTADPPDAFGQHPNADISSLIQESNNLLATVLSLQPATASGSGTSREDAVLQTAKDMLINLPQPIVLPHFGGASLNDPLQIVLYQEIARYNKLVELVRNSLDQLILGIQGLVVMSRELDIIFQCLFEGTVPEMWQYAYPSLMPLGQWTKDLGKRVNFFRKWLEKGEPTSFWLGRFTYPTSFLTAVLQRSARQKQISIDQLEWNFTVMETTKPRELQQQGKIPSEGALIRGLYLEGARWSKKKGTLVNPKPLQLNCEMPIIHFLPVQKSKQKKTGVYTAPAYIYPVRGGTSEHPSLVLPIDLPTELPPEHWVQRGTALILCPP</sequence>
<dbReference type="Gene3D" id="1.20.1270.280">
    <property type="match status" value="1"/>
</dbReference>
<dbReference type="InterPro" id="IPR013594">
    <property type="entry name" value="Dynein_heavy_tail"/>
</dbReference>
<dbReference type="Pfam" id="PF17857">
    <property type="entry name" value="AAA_lid_1"/>
    <property type="match status" value="1"/>
</dbReference>
<dbReference type="Pfam" id="PF18198">
    <property type="entry name" value="AAA_lid_11"/>
    <property type="match status" value="1"/>
</dbReference>
<dbReference type="InterPro" id="IPR003593">
    <property type="entry name" value="AAA+_ATPase"/>
</dbReference>
<keyword evidence="9 14" id="KW-0175">Coiled coil</keyword>
<keyword evidence="10" id="KW-0969">Cilium</keyword>
<keyword evidence="12" id="KW-0206">Cytoskeleton</keyword>
<comment type="subcellular location">
    <subcellularLocation>
        <location evidence="1">Cytoplasm</location>
        <location evidence="1">Cytoskeleton</location>
        <location evidence="1">Cilium axoneme</location>
    </subcellularLocation>
</comment>
<evidence type="ECO:0000313" key="18">
    <source>
        <dbReference type="Proteomes" id="UP001470230"/>
    </source>
</evidence>
<dbReference type="PANTHER" id="PTHR22878:SF68">
    <property type="entry name" value="DYNEIN HEAVY CHAIN 6, AXONEMAL-LIKE"/>
    <property type="match status" value="1"/>
</dbReference>
<evidence type="ECO:0000256" key="13">
    <source>
        <dbReference type="ARBA" id="ARBA00023273"/>
    </source>
</evidence>
<dbReference type="InterPro" id="IPR013602">
    <property type="entry name" value="Dynein_heavy_linker"/>
</dbReference>
<dbReference type="InterPro" id="IPR035706">
    <property type="entry name" value="AAA_9"/>
</dbReference>
<dbReference type="Gene3D" id="1.10.8.1220">
    <property type="match status" value="1"/>
</dbReference>
<dbReference type="SUPFAM" id="SSF52540">
    <property type="entry name" value="P-loop containing nucleoside triphosphate hydrolases"/>
    <property type="match status" value="4"/>
</dbReference>
<feature type="coiled-coil region" evidence="14">
    <location>
        <begin position="3364"/>
        <end position="3433"/>
    </location>
</feature>
<protein>
    <submittedName>
        <fullName evidence="17">Dynein heavy chain 2, axonemal</fullName>
    </submittedName>
</protein>